<protein>
    <submittedName>
        <fullName evidence="1">Uncharacterized protein</fullName>
    </submittedName>
</protein>
<accession>A0A1Q1PSU7</accession>
<proteinExistence type="predicted"/>
<evidence type="ECO:0000313" key="1">
    <source>
        <dbReference type="EMBL" id="AQM75260.1"/>
    </source>
</evidence>
<dbReference type="AlphaFoldDB" id="A0A1Q1PSU7"/>
<geneLocation type="plasmid" evidence="1">
    <name>pSSC723</name>
</geneLocation>
<name>A0A1Q1PSU7_MAMSC</name>
<reference evidence="1" key="1">
    <citation type="journal article" date="2017" name="Sci. Rep.">
        <title>Staphylococcus sciuri bacteriophages double-convert for staphylokinase and phospholipase, mediate interspecies plasmid transduction, and package mecA gene.</title>
        <authorList>
            <person name="Zeman M."/>
            <person name="Maslanova I."/>
            <person name="Indrakova A."/>
            <person name="Siborova M."/>
            <person name="Mikulasek K."/>
            <person name="Bendickova K."/>
            <person name="Plevka P."/>
            <person name="Vrbovska V."/>
            <person name="Zdrahal Z."/>
            <person name="Doskar J."/>
            <person name="Pantucek R."/>
        </authorList>
    </citation>
    <scope>NUCLEOTIDE SEQUENCE</scope>
    <source>
        <strain evidence="1">P723</strain>
        <plasmid evidence="1">pSSC723</plasmid>
    </source>
</reference>
<keyword evidence="1" id="KW-0614">Plasmid</keyword>
<sequence length="69" mass="7795">MFALSGNHFQVKYNTLYFIFIKCVLCEAVGSADQNHKTFKTFLFFTRKKKQKNLPSATSAKGGFALVLV</sequence>
<organism evidence="1">
    <name type="scientific">Mammaliicoccus sciuri</name>
    <name type="common">Staphylococcus sciuri</name>
    <dbReference type="NCBI Taxonomy" id="1296"/>
    <lineage>
        <taxon>Bacteria</taxon>
        <taxon>Bacillati</taxon>
        <taxon>Bacillota</taxon>
        <taxon>Bacilli</taxon>
        <taxon>Bacillales</taxon>
        <taxon>Staphylococcaceae</taxon>
        <taxon>Mammaliicoccus</taxon>
    </lineage>
</organism>
<dbReference type="EMBL" id="KY389065">
    <property type="protein sequence ID" value="AQM75260.1"/>
    <property type="molecule type" value="Genomic_DNA"/>
</dbReference>